<dbReference type="InterPro" id="IPR036390">
    <property type="entry name" value="WH_DNA-bd_sf"/>
</dbReference>
<dbReference type="GO" id="GO:0005198">
    <property type="term" value="F:structural molecule activity"/>
    <property type="evidence" value="ECO:0007669"/>
    <property type="project" value="EnsemblFungi"/>
</dbReference>
<dbReference type="InParanoid" id="H2AUM5"/>
<name>H2AUM5_KAZAF</name>
<dbReference type="SUPFAM" id="SSF46785">
    <property type="entry name" value="Winged helix' DNA-binding domain"/>
    <property type="match status" value="1"/>
</dbReference>
<evidence type="ECO:0000313" key="6">
    <source>
        <dbReference type="Proteomes" id="UP000005220"/>
    </source>
</evidence>
<dbReference type="InterPro" id="IPR000717">
    <property type="entry name" value="PCI_dom"/>
</dbReference>
<dbReference type="RefSeq" id="XP_003957210.1">
    <property type="nucleotide sequence ID" value="XM_003957161.1"/>
</dbReference>
<dbReference type="OrthoDB" id="1452at2759"/>
<dbReference type="AlphaFoldDB" id="H2AUM5"/>
<dbReference type="GO" id="GO:0043161">
    <property type="term" value="P:proteasome-mediated ubiquitin-dependent protein catabolic process"/>
    <property type="evidence" value="ECO:0007669"/>
    <property type="project" value="EnsemblFungi"/>
</dbReference>
<proteinExistence type="predicted"/>
<dbReference type="SUPFAM" id="SSF48452">
    <property type="entry name" value="TPR-like"/>
    <property type="match status" value="1"/>
</dbReference>
<dbReference type="eggNOG" id="KOG0687">
    <property type="taxonomic scope" value="Eukaryota"/>
</dbReference>
<accession>H2AUM5</accession>
<feature type="domain" description="PCI" evidence="4">
    <location>
        <begin position="240"/>
        <end position="412"/>
    </location>
</feature>
<comment type="subunit">
    <text evidence="3">The 26S proteasome is composed of a core protease, known as the 20S proteasome, capped at one or both ends by the 19S regulatory complex (RC). The RC is composed of at least 18 different subunits in two subcomplexes, the base and the lid, which form the portions proximal and distal to the 20S proteolytic core, respectively. Component of the lid subcomplex of the 19S RC.</text>
</comment>
<protein>
    <recommendedName>
        <fullName evidence="4">PCI domain-containing protein</fullName>
    </recommendedName>
</protein>
<sequence length="447" mass="51151">MSSEKELKKKNVEEDSEDVNMEPQFAMVPNYEVSDRAFLLKTYITSPSKVQNIMTDEKLNESKDFIMEQIEKDSMAPYYKYLATNYFVEKNDNNNNKLMESSNSAGLFPFDSAFHEKLLKVNAEKINELKQNLETLKSNDEGPLEISTAWIKLGEYYAQIGDFENAEKVLLNEALNTAISLGSKIDIYFLVLRLAFFYNDFHFIKEKLELVSNLIEKGGDWERRNRYKTYLGIYSLAVRDFKKAADLLVDSLATFTSTELTSYENIAMYASVAGLFSLERTDLKAKIIDSPELLSIMNSTESLQSISSLTIALYTSDYSSFFPFLLETYDKALIPCKYLNRHADFFVREMRRKVYAQLLDSYKTLALKSMASSFGVSVEFLDNDLSKFIPNKKLNCIIDRVNGIVETNRPDNKNAQYQLLVKQGDGLLTKLQKYSAAVKLTGSDRVD</sequence>
<dbReference type="STRING" id="1071382.H2AUM5"/>
<evidence type="ECO:0000259" key="4">
    <source>
        <dbReference type="PROSITE" id="PS50250"/>
    </source>
</evidence>
<dbReference type="SMART" id="SM00088">
    <property type="entry name" value="PINT"/>
    <property type="match status" value="1"/>
</dbReference>
<dbReference type="KEGG" id="kaf:KAFR_0D04270"/>
<dbReference type="GeneID" id="13882399"/>
<dbReference type="FunCoup" id="H2AUM5">
    <property type="interactions" value="1190"/>
</dbReference>
<dbReference type="InterPro" id="IPR045135">
    <property type="entry name" value="Rpn7_N"/>
</dbReference>
<dbReference type="HOGENOM" id="CLU_031814_1_1_1"/>
<dbReference type="Gene3D" id="1.25.40.570">
    <property type="match status" value="1"/>
</dbReference>
<organism evidence="5 6">
    <name type="scientific">Kazachstania africana (strain ATCC 22294 / BCRC 22015 / CBS 2517 / CECT 1963 / NBRC 1671 / NRRL Y-8276)</name>
    <name type="common">Yeast</name>
    <name type="synonym">Kluyveromyces africanus</name>
    <dbReference type="NCBI Taxonomy" id="1071382"/>
    <lineage>
        <taxon>Eukaryota</taxon>
        <taxon>Fungi</taxon>
        <taxon>Dikarya</taxon>
        <taxon>Ascomycota</taxon>
        <taxon>Saccharomycotina</taxon>
        <taxon>Saccharomycetes</taxon>
        <taxon>Saccharomycetales</taxon>
        <taxon>Saccharomycetaceae</taxon>
        <taxon>Kazachstania</taxon>
    </lineage>
</organism>
<dbReference type="Pfam" id="PF10602">
    <property type="entry name" value="RPN7"/>
    <property type="match status" value="1"/>
</dbReference>
<dbReference type="FunFam" id="1.25.40.570:FF:000005">
    <property type="entry name" value="26S proteasome regulatory subunit N7"/>
    <property type="match status" value="1"/>
</dbReference>
<dbReference type="PROSITE" id="PS50250">
    <property type="entry name" value="PCI"/>
    <property type="match status" value="1"/>
</dbReference>
<dbReference type="Pfam" id="PF01399">
    <property type="entry name" value="PCI"/>
    <property type="match status" value="1"/>
</dbReference>
<dbReference type="GO" id="GO:0005634">
    <property type="term" value="C:nucleus"/>
    <property type="evidence" value="ECO:0007669"/>
    <property type="project" value="EnsemblFungi"/>
</dbReference>
<dbReference type="InterPro" id="IPR049549">
    <property type="entry name" value="RPN7_PSMD6_C"/>
</dbReference>
<evidence type="ECO:0000313" key="5">
    <source>
        <dbReference type="EMBL" id="CCF58075.1"/>
    </source>
</evidence>
<dbReference type="GO" id="GO:0008541">
    <property type="term" value="C:proteasome regulatory particle, lid subcomplex"/>
    <property type="evidence" value="ECO:0007669"/>
    <property type="project" value="EnsemblFungi"/>
</dbReference>
<dbReference type="InterPro" id="IPR011990">
    <property type="entry name" value="TPR-like_helical_dom_sf"/>
</dbReference>
<evidence type="ECO:0000256" key="2">
    <source>
        <dbReference type="ARBA" id="ARBA00093435"/>
    </source>
</evidence>
<comment type="function">
    <text evidence="2">Component of the 19S cap proteasome complex which acts as a regulatory subunit of the 26S proteasome, involved in the ATP-dependent degradation of ubiquitinated proteins.</text>
</comment>
<evidence type="ECO:0000256" key="3">
    <source>
        <dbReference type="ARBA" id="ARBA00093502"/>
    </source>
</evidence>
<reference evidence="5 6" key="1">
    <citation type="journal article" date="2011" name="Proc. Natl. Acad. Sci. U.S.A.">
        <title>Evolutionary erosion of yeast sex chromosomes by mating-type switching accidents.</title>
        <authorList>
            <person name="Gordon J.L."/>
            <person name="Armisen D."/>
            <person name="Proux-Wera E."/>
            <person name="Oheigeartaigh S.S."/>
            <person name="Byrne K.P."/>
            <person name="Wolfe K.H."/>
        </authorList>
    </citation>
    <scope>NUCLEOTIDE SEQUENCE [LARGE SCALE GENOMIC DNA]</scope>
    <source>
        <strain evidence="6">ATCC 22294 / BCRC 22015 / CBS 2517 / CECT 1963 / NBRC 1671 / NRRL Y-8276</strain>
    </source>
</reference>
<dbReference type="Proteomes" id="UP000005220">
    <property type="component" value="Chromosome 4"/>
</dbReference>
<gene>
    <name evidence="5" type="primary">KAFR0D04270</name>
    <name evidence="5" type="ORF">KAFR_0D04270</name>
</gene>
<dbReference type="EMBL" id="HE650824">
    <property type="protein sequence ID" value="CCF58075.1"/>
    <property type="molecule type" value="Genomic_DNA"/>
</dbReference>
<keyword evidence="6" id="KW-1185">Reference proteome</keyword>
<evidence type="ECO:0000256" key="1">
    <source>
        <dbReference type="ARBA" id="ARBA00022942"/>
    </source>
</evidence>
<keyword evidence="1" id="KW-0647">Proteasome</keyword>
<dbReference type="Pfam" id="PF21154">
    <property type="entry name" value="RPN7_PSMD6_C"/>
    <property type="match status" value="1"/>
</dbReference>
<dbReference type="PANTHER" id="PTHR14145:SF1">
    <property type="entry name" value="26S PROTEASOME NON-ATPASE REGULATORY SUBUNIT 6"/>
    <property type="match status" value="1"/>
</dbReference>
<dbReference type="InterPro" id="IPR019585">
    <property type="entry name" value="Rpn7/CSN1"/>
</dbReference>
<dbReference type="PANTHER" id="PTHR14145">
    <property type="entry name" value="26S PROTESOME SUBUNIT 6"/>
    <property type="match status" value="1"/>
</dbReference>